<dbReference type="GO" id="GO:0003723">
    <property type="term" value="F:RNA binding"/>
    <property type="evidence" value="ECO:0007669"/>
    <property type="project" value="InterPro"/>
</dbReference>
<sequence length="88" mass="10093">MKDPIKEIKQLLKTKKLVFGTEQTIKNLKQNKLEKFFISSNCNQETKEDLQHYSKISKIEATPLQNSNKDIGILCKKPFSISVLGVLK</sequence>
<dbReference type="Pfam" id="PF01248">
    <property type="entry name" value="Ribosomal_L7Ae"/>
    <property type="match status" value="1"/>
</dbReference>
<dbReference type="InterPro" id="IPR004038">
    <property type="entry name" value="Ribosomal_eL8/eL30/eS12/Gad45"/>
</dbReference>
<reference evidence="4" key="1">
    <citation type="journal article" date="2014" name="Genome Biol. Evol.">
        <title>Pangenome evidence for extensive interdomain horizontal transfer affecting lineage core and shell genes in uncultured planktonic thaumarchaeota and euryarchaeota.</title>
        <authorList>
            <person name="Deschamps P."/>
            <person name="Zivanovic Y."/>
            <person name="Moreira D."/>
            <person name="Rodriguez-Valera F."/>
            <person name="Lopez-Garcia P."/>
        </authorList>
    </citation>
    <scope>NUCLEOTIDE SEQUENCE</scope>
</reference>
<dbReference type="PANTHER" id="PTHR11449">
    <property type="entry name" value="RIBOSOMAL PROTEIN L30"/>
    <property type="match status" value="1"/>
</dbReference>
<dbReference type="GO" id="GO:0005840">
    <property type="term" value="C:ribosome"/>
    <property type="evidence" value="ECO:0007669"/>
    <property type="project" value="UniProtKB-KW"/>
</dbReference>
<feature type="domain" description="Ribosomal protein eL8/eL30/eS12/Gadd45" evidence="3">
    <location>
        <begin position="6"/>
        <end position="86"/>
    </location>
</feature>
<dbReference type="Gene3D" id="3.30.1330.30">
    <property type="match status" value="1"/>
</dbReference>
<organism evidence="4">
    <name type="scientific">uncultured marine group II/III euryarchaeote KM3_139_C07</name>
    <dbReference type="NCBI Taxonomy" id="1457870"/>
    <lineage>
        <taxon>Archaea</taxon>
        <taxon>Methanobacteriati</taxon>
        <taxon>Methanobacteriota</taxon>
        <taxon>environmental samples</taxon>
    </lineage>
</organism>
<name>A0A075G9T9_9EURY</name>
<gene>
    <name evidence="4" type="primary">RP-L30e</name>
    <name evidence="4" type="synonym">RPL30</name>
</gene>
<evidence type="ECO:0000313" key="4">
    <source>
        <dbReference type="EMBL" id="AIF00801.1"/>
    </source>
</evidence>
<dbReference type="EMBL" id="KF900602">
    <property type="protein sequence ID" value="AIF00801.1"/>
    <property type="molecule type" value="Genomic_DNA"/>
</dbReference>
<proteinExistence type="predicted"/>
<dbReference type="InterPro" id="IPR039109">
    <property type="entry name" value="Ribosomal_eL30-like"/>
</dbReference>
<dbReference type="AlphaFoldDB" id="A0A075G9T9"/>
<dbReference type="InterPro" id="IPR029064">
    <property type="entry name" value="Ribosomal_eL30-like_sf"/>
</dbReference>
<accession>A0A075G9T9</accession>
<keyword evidence="2" id="KW-0687">Ribonucleoprotein</keyword>
<dbReference type="GO" id="GO:1990904">
    <property type="term" value="C:ribonucleoprotein complex"/>
    <property type="evidence" value="ECO:0007669"/>
    <property type="project" value="UniProtKB-KW"/>
</dbReference>
<keyword evidence="1 4" id="KW-0689">Ribosomal protein</keyword>
<protein>
    <submittedName>
        <fullName evidence="4">Ribosomal protein L30e (RP-L30e, RPL30)</fullName>
    </submittedName>
</protein>
<evidence type="ECO:0000256" key="1">
    <source>
        <dbReference type="ARBA" id="ARBA00022980"/>
    </source>
</evidence>
<dbReference type="SUPFAM" id="SSF55315">
    <property type="entry name" value="L30e-like"/>
    <property type="match status" value="1"/>
</dbReference>
<evidence type="ECO:0000256" key="2">
    <source>
        <dbReference type="ARBA" id="ARBA00023274"/>
    </source>
</evidence>
<evidence type="ECO:0000259" key="3">
    <source>
        <dbReference type="Pfam" id="PF01248"/>
    </source>
</evidence>